<evidence type="ECO:0000313" key="3">
    <source>
        <dbReference type="Proteomes" id="UP000027265"/>
    </source>
</evidence>
<keyword evidence="3" id="KW-1185">Reference proteome</keyword>
<evidence type="ECO:0008006" key="4">
    <source>
        <dbReference type="Google" id="ProtNLM"/>
    </source>
</evidence>
<accession>A0A067P6P8</accession>
<organism evidence="2 3">
    <name type="scientific">Jaapia argillacea MUCL 33604</name>
    <dbReference type="NCBI Taxonomy" id="933084"/>
    <lineage>
        <taxon>Eukaryota</taxon>
        <taxon>Fungi</taxon>
        <taxon>Dikarya</taxon>
        <taxon>Basidiomycota</taxon>
        <taxon>Agaricomycotina</taxon>
        <taxon>Agaricomycetes</taxon>
        <taxon>Agaricomycetidae</taxon>
        <taxon>Jaapiales</taxon>
        <taxon>Jaapiaceae</taxon>
        <taxon>Jaapia</taxon>
    </lineage>
</organism>
<gene>
    <name evidence="2" type="ORF">JAAARDRAFT_141710</name>
</gene>
<reference evidence="3" key="1">
    <citation type="journal article" date="2014" name="Proc. Natl. Acad. Sci. U.S.A.">
        <title>Extensive sampling of basidiomycete genomes demonstrates inadequacy of the white-rot/brown-rot paradigm for wood decay fungi.</title>
        <authorList>
            <person name="Riley R."/>
            <person name="Salamov A.A."/>
            <person name="Brown D.W."/>
            <person name="Nagy L.G."/>
            <person name="Floudas D."/>
            <person name="Held B.W."/>
            <person name="Levasseur A."/>
            <person name="Lombard V."/>
            <person name="Morin E."/>
            <person name="Otillar R."/>
            <person name="Lindquist E.A."/>
            <person name="Sun H."/>
            <person name="LaButti K.M."/>
            <person name="Schmutz J."/>
            <person name="Jabbour D."/>
            <person name="Luo H."/>
            <person name="Baker S.E."/>
            <person name="Pisabarro A.G."/>
            <person name="Walton J.D."/>
            <person name="Blanchette R.A."/>
            <person name="Henrissat B."/>
            <person name="Martin F."/>
            <person name="Cullen D."/>
            <person name="Hibbett D.S."/>
            <person name="Grigoriev I.V."/>
        </authorList>
    </citation>
    <scope>NUCLEOTIDE SEQUENCE [LARGE SCALE GENOMIC DNA]</scope>
    <source>
        <strain evidence="3">MUCL 33604</strain>
    </source>
</reference>
<proteinExistence type="predicted"/>
<dbReference type="OrthoDB" id="2799068at2759"/>
<dbReference type="AlphaFoldDB" id="A0A067P6P8"/>
<feature type="compositionally biased region" description="Polar residues" evidence="1">
    <location>
        <begin position="26"/>
        <end position="37"/>
    </location>
</feature>
<sequence length="329" mass="37271">MQDVHTTDGSDMPLSPPPDPKRRRLTTSNIDSGSTLDSSWRTGPMGYSPFWFRDGDIILEIETIRLRVHSNRLMCSSIFEDMLCLPQPAEAENLDGCPVVRLFDASKDWIVVFRWIYEHDRFMGQPVIFDSIAGALRISTKYDIPDLREWSINELNIRWPKDLLDMTTNSLIHAAEAIALSRECDVPEILPAAFYALSIQRWHASSEGGRSHLVLSPDDLRRLISGRELLQDFLLKIVANPLSLDSLTPQLCLPCKPQLERYWRERLGAQLFGSGGSGWGCWLLRELDRMRAGGGGVVGVCQFCVQVHDGLVSARMMRLQDSIPRMFLL</sequence>
<dbReference type="HOGENOM" id="CLU_033082_3_2_1"/>
<dbReference type="EMBL" id="KL197758">
    <property type="protein sequence ID" value="KDQ50578.1"/>
    <property type="molecule type" value="Genomic_DNA"/>
</dbReference>
<dbReference type="Proteomes" id="UP000027265">
    <property type="component" value="Unassembled WGS sequence"/>
</dbReference>
<evidence type="ECO:0000313" key="2">
    <source>
        <dbReference type="EMBL" id="KDQ50578.1"/>
    </source>
</evidence>
<evidence type="ECO:0000256" key="1">
    <source>
        <dbReference type="SAM" id="MobiDB-lite"/>
    </source>
</evidence>
<dbReference type="STRING" id="933084.A0A067P6P8"/>
<feature type="region of interest" description="Disordered" evidence="1">
    <location>
        <begin position="1"/>
        <end position="37"/>
    </location>
</feature>
<protein>
    <recommendedName>
        <fullName evidence="4">BTB domain-containing protein</fullName>
    </recommendedName>
</protein>
<name>A0A067P6P8_9AGAM</name>
<dbReference type="InParanoid" id="A0A067P6P8"/>